<dbReference type="PANTHER" id="PTHR33908">
    <property type="entry name" value="MANNOSYLTRANSFERASE YKCB-RELATED"/>
    <property type="match status" value="1"/>
</dbReference>
<feature type="transmembrane region" description="Helical" evidence="8">
    <location>
        <begin position="60"/>
        <end position="93"/>
    </location>
</feature>
<feature type="domain" description="Glycosyltransferase RgtA/B/C/D-like" evidence="9">
    <location>
        <begin position="56"/>
        <end position="228"/>
    </location>
</feature>
<evidence type="ECO:0000256" key="3">
    <source>
        <dbReference type="ARBA" id="ARBA00022676"/>
    </source>
</evidence>
<keyword evidence="2" id="KW-1003">Cell membrane</keyword>
<dbReference type="GO" id="GO:0016763">
    <property type="term" value="F:pentosyltransferase activity"/>
    <property type="evidence" value="ECO:0007669"/>
    <property type="project" value="TreeGrafter"/>
</dbReference>
<dbReference type="Pfam" id="PF13231">
    <property type="entry name" value="PMT_2"/>
    <property type="match status" value="1"/>
</dbReference>
<accession>A0A4R6VTZ2</accession>
<evidence type="ECO:0000313" key="10">
    <source>
        <dbReference type="EMBL" id="TDQ66176.1"/>
    </source>
</evidence>
<evidence type="ECO:0000256" key="5">
    <source>
        <dbReference type="ARBA" id="ARBA00022692"/>
    </source>
</evidence>
<name>A0A4R6VTZ2_9HYPH</name>
<dbReference type="InterPro" id="IPR038731">
    <property type="entry name" value="RgtA/B/C-like"/>
</dbReference>
<keyword evidence="3 10" id="KW-0328">Glycosyltransferase</keyword>
<proteinExistence type="predicted"/>
<feature type="transmembrane region" description="Helical" evidence="8">
    <location>
        <begin position="113"/>
        <end position="133"/>
    </location>
</feature>
<keyword evidence="5 8" id="KW-0812">Transmembrane</keyword>
<keyword evidence="6 8" id="KW-1133">Transmembrane helix</keyword>
<keyword evidence="11" id="KW-1185">Reference proteome</keyword>
<evidence type="ECO:0000256" key="8">
    <source>
        <dbReference type="SAM" id="Phobius"/>
    </source>
</evidence>
<feature type="transmembrane region" description="Helical" evidence="8">
    <location>
        <begin position="211"/>
        <end position="231"/>
    </location>
</feature>
<feature type="transmembrane region" description="Helical" evidence="8">
    <location>
        <begin position="256"/>
        <end position="278"/>
    </location>
</feature>
<gene>
    <name evidence="10" type="ORF">ATL17_0162</name>
</gene>
<evidence type="ECO:0000256" key="6">
    <source>
        <dbReference type="ARBA" id="ARBA00022989"/>
    </source>
</evidence>
<keyword evidence="4 10" id="KW-0808">Transferase</keyword>
<sequence length="494" mass="56315">MQLTTPHAYLPSIRSLGVVAGLLLLLKLLVTFGMAPLGDEAYYWRWAQTPELSYFDHPPLGAWLIAAAQALGLNALFGIRAVTLLTTAGTLYFIWQIIGHYRSNDAHVSHRHLFLFVATMMFASPTILVWSSLIYHDHLLIFLASGAFFYLGRYLDRAGRQQNDLAGLYIGALFLGLMGLTKYSSVFLGLALAFVILFSSKLRWQLKSPHLYLAALLTFACMLPLLAWNYANDWASFGFHLDQRHGQGWLERFNPIALFNFVAATWILFGPFLIVAIVNQFRRKYTQHAPRYLMRLAQYTFVLSTLAFATVSAFAYTLWYWSDLAYLGLLLLIPYLMRTKLMIWAHYVFGILLIALTSFHYIVAPITVWVPGYDKEASSVYGWSEIAEWVETTSQKQNLDQIAALRFQSTSMLSLAMNDVDVFAIDSRPTQFDYWQMPQKAAGQDVLILKDEVAPNGLLESRFDAVELLDELSITRFGVEIYRYQLYVGRNFKP</sequence>
<dbReference type="EMBL" id="SNYR01000001">
    <property type="protein sequence ID" value="TDQ66176.1"/>
    <property type="molecule type" value="Genomic_DNA"/>
</dbReference>
<organism evidence="10 11">
    <name type="scientific">Maritalea mobilis</name>
    <dbReference type="NCBI Taxonomy" id="483324"/>
    <lineage>
        <taxon>Bacteria</taxon>
        <taxon>Pseudomonadati</taxon>
        <taxon>Pseudomonadota</taxon>
        <taxon>Alphaproteobacteria</taxon>
        <taxon>Hyphomicrobiales</taxon>
        <taxon>Devosiaceae</taxon>
        <taxon>Maritalea</taxon>
    </lineage>
</organism>
<dbReference type="InterPro" id="IPR050297">
    <property type="entry name" value="LipidA_mod_glycosyltrf_83"/>
</dbReference>
<evidence type="ECO:0000256" key="2">
    <source>
        <dbReference type="ARBA" id="ARBA00022475"/>
    </source>
</evidence>
<dbReference type="RefSeq" id="WP_166638839.1">
    <property type="nucleotide sequence ID" value="NZ_SNYR01000001.1"/>
</dbReference>
<evidence type="ECO:0000256" key="7">
    <source>
        <dbReference type="ARBA" id="ARBA00023136"/>
    </source>
</evidence>
<dbReference type="GO" id="GO:0005886">
    <property type="term" value="C:plasma membrane"/>
    <property type="evidence" value="ECO:0007669"/>
    <property type="project" value="UniProtKB-SubCell"/>
</dbReference>
<keyword evidence="7 8" id="KW-0472">Membrane</keyword>
<protein>
    <submittedName>
        <fullName evidence="10">Dolichyl-phosphate-mannose-protein mannosyltransferase</fullName>
    </submittedName>
</protein>
<comment type="subcellular location">
    <subcellularLocation>
        <location evidence="1">Cell membrane</location>
        <topology evidence="1">Multi-pass membrane protein</topology>
    </subcellularLocation>
</comment>
<evidence type="ECO:0000256" key="4">
    <source>
        <dbReference type="ARBA" id="ARBA00022679"/>
    </source>
</evidence>
<comment type="caution">
    <text evidence="10">The sequence shown here is derived from an EMBL/GenBank/DDBJ whole genome shotgun (WGS) entry which is preliminary data.</text>
</comment>
<dbReference type="AlphaFoldDB" id="A0A4R6VTZ2"/>
<dbReference type="PANTHER" id="PTHR33908:SF11">
    <property type="entry name" value="MEMBRANE PROTEIN"/>
    <property type="match status" value="1"/>
</dbReference>
<dbReference type="Proteomes" id="UP000295391">
    <property type="component" value="Unassembled WGS sequence"/>
</dbReference>
<dbReference type="GO" id="GO:0009103">
    <property type="term" value="P:lipopolysaccharide biosynthetic process"/>
    <property type="evidence" value="ECO:0007669"/>
    <property type="project" value="UniProtKB-ARBA"/>
</dbReference>
<evidence type="ECO:0000313" key="11">
    <source>
        <dbReference type="Proteomes" id="UP000295391"/>
    </source>
</evidence>
<feature type="transmembrane region" description="Helical" evidence="8">
    <location>
        <begin position="299"/>
        <end position="321"/>
    </location>
</feature>
<evidence type="ECO:0000259" key="9">
    <source>
        <dbReference type="Pfam" id="PF13231"/>
    </source>
</evidence>
<evidence type="ECO:0000256" key="1">
    <source>
        <dbReference type="ARBA" id="ARBA00004651"/>
    </source>
</evidence>
<reference evidence="10 11" key="1">
    <citation type="submission" date="2019-03" db="EMBL/GenBank/DDBJ databases">
        <title>Genomic Encyclopedia of Type Strains, Phase III (KMG-III): the genomes of soil and plant-associated and newly described type strains.</title>
        <authorList>
            <person name="Whitman W."/>
        </authorList>
    </citation>
    <scope>NUCLEOTIDE SEQUENCE [LARGE SCALE GENOMIC DNA]</scope>
    <source>
        <strain evidence="10 11">CGMCC 1.7002</strain>
    </source>
</reference>
<feature type="transmembrane region" description="Helical" evidence="8">
    <location>
        <begin position="341"/>
        <end position="363"/>
    </location>
</feature>
<feature type="transmembrane region" description="Helical" evidence="8">
    <location>
        <begin position="12"/>
        <end position="35"/>
    </location>
</feature>